<gene>
    <name evidence="1" type="ORF">LCGC14_0792640</name>
</gene>
<protein>
    <submittedName>
        <fullName evidence="1">Uncharacterized protein</fullName>
    </submittedName>
</protein>
<accession>A0A0F9QBY2</accession>
<dbReference type="AlphaFoldDB" id="A0A0F9QBY2"/>
<comment type="caution">
    <text evidence="1">The sequence shown here is derived from an EMBL/GenBank/DDBJ whole genome shotgun (WGS) entry which is preliminary data.</text>
</comment>
<proteinExistence type="predicted"/>
<name>A0A0F9QBY2_9ZZZZ</name>
<evidence type="ECO:0000313" key="1">
    <source>
        <dbReference type="EMBL" id="KKN34547.1"/>
    </source>
</evidence>
<reference evidence="1" key="1">
    <citation type="journal article" date="2015" name="Nature">
        <title>Complex archaea that bridge the gap between prokaryotes and eukaryotes.</title>
        <authorList>
            <person name="Spang A."/>
            <person name="Saw J.H."/>
            <person name="Jorgensen S.L."/>
            <person name="Zaremba-Niedzwiedzka K."/>
            <person name="Martijn J."/>
            <person name="Lind A.E."/>
            <person name="van Eijk R."/>
            <person name="Schleper C."/>
            <person name="Guy L."/>
            <person name="Ettema T.J."/>
        </authorList>
    </citation>
    <scope>NUCLEOTIDE SEQUENCE</scope>
</reference>
<organism evidence="1">
    <name type="scientific">marine sediment metagenome</name>
    <dbReference type="NCBI Taxonomy" id="412755"/>
    <lineage>
        <taxon>unclassified sequences</taxon>
        <taxon>metagenomes</taxon>
        <taxon>ecological metagenomes</taxon>
    </lineage>
</organism>
<dbReference type="EMBL" id="LAZR01002098">
    <property type="protein sequence ID" value="KKN34547.1"/>
    <property type="molecule type" value="Genomic_DNA"/>
</dbReference>
<sequence length="139" mass="15920">MKTHPVLDKSIPSDRLTVQENKKAKTPFTLEVTVEKIRHFLEATKLEGGLVLLEKAINKSKVDESYALRMENALLHGSTVEFRELFSDFGSYWAKRSDVSPYYPHSDAVDSIDSAMLSIRLGDEDEAIEDYNYLHNRKK</sequence>